<dbReference type="Gene3D" id="3.30.70.270">
    <property type="match status" value="1"/>
</dbReference>
<evidence type="ECO:0000313" key="5">
    <source>
        <dbReference type="Proteomes" id="UP001293718"/>
    </source>
</evidence>
<sequence length="593" mass="63453">MEQIASFFDTLDDLNELLSSPALRGKVARSRSVLAQVFVSSSGGSLAQAAAARVAALEGRVVVVGASTCGEICGGRARSASNVLSLLLFDAAELRAEAYAATPGSEAALAGRIAEGIARAGDAPLKGVLLLSTSGTVEAGALLRALHGRLPGLPLFGAGAGDGLEQGRTVVLCGTRTLEAGCIAVGLYGHALEVMRQTYLGWEPMGKRMRATRAAGCVMHTIDDQPAMEVYRHYLGIEGNDRLFHNAMEFPFLVEREGELLARVPHKALPDGAIEFIGDVREGEELRFGYANVDGILARARGTQAEVRAFAPQAILFYSCICRYFVMQKDVELELRPYEAMAPTAGFFTYGEFCDLGSSSPMMTSTLLVVALREGAGQSGVPQAPMAGAPAAALCESSHSRILSRFQHFVRAIAGDLERANDELLALAEHDALTGLVNRRKLQALLAAEALRARRHGDDFCVLLGDIDHFKHINDNFGHEAGDAVLRLVAHTLASQVRGVDTVCRWGGEEFVVLLPQTHLEEAMQCAERLRRCVEALYDEGDSPLPRRVTLSLGVAAYPRHGDVQTPLLAAADKALYEAKHGGRNQVRAGQDA</sequence>
<dbReference type="InterPro" id="IPR050469">
    <property type="entry name" value="Diguanylate_Cyclase"/>
</dbReference>
<dbReference type="InterPro" id="IPR013702">
    <property type="entry name" value="FIST_domain_N"/>
</dbReference>
<dbReference type="Pfam" id="PF10442">
    <property type="entry name" value="FIST_C"/>
    <property type="match status" value="1"/>
</dbReference>
<name>A0ABU5IKB8_9BURK</name>
<dbReference type="EMBL" id="JAXOJX010000042">
    <property type="protein sequence ID" value="MDZ5459331.1"/>
    <property type="molecule type" value="Genomic_DNA"/>
</dbReference>
<evidence type="ECO:0000256" key="1">
    <source>
        <dbReference type="ARBA" id="ARBA00012528"/>
    </source>
</evidence>
<comment type="catalytic activity">
    <reaction evidence="2">
        <text>2 GTP = 3',3'-c-di-GMP + 2 diphosphate</text>
        <dbReference type="Rhea" id="RHEA:24898"/>
        <dbReference type="ChEBI" id="CHEBI:33019"/>
        <dbReference type="ChEBI" id="CHEBI:37565"/>
        <dbReference type="ChEBI" id="CHEBI:58805"/>
        <dbReference type="EC" id="2.7.7.65"/>
    </reaction>
</comment>
<dbReference type="EC" id="2.7.7.65" evidence="1"/>
<dbReference type="InterPro" id="IPR000160">
    <property type="entry name" value="GGDEF_dom"/>
</dbReference>
<accession>A0ABU5IKB8</accession>
<comment type="caution">
    <text evidence="4">The sequence shown here is derived from an EMBL/GenBank/DDBJ whole genome shotgun (WGS) entry which is preliminary data.</text>
</comment>
<reference evidence="4 5" key="1">
    <citation type="submission" date="2023-11" db="EMBL/GenBank/DDBJ databases">
        <title>Draft genome of Azohydromonas lata strain H1 (DSM1123), a polyhydroxyalkanoate producer.</title>
        <authorList>
            <person name="Traversa D."/>
            <person name="D'Addabbo P."/>
            <person name="Pazzani C."/>
            <person name="Manzari C."/>
            <person name="Chiara M."/>
            <person name="Scrascia M."/>
        </authorList>
    </citation>
    <scope>NUCLEOTIDE SEQUENCE [LARGE SCALE GENOMIC DNA]</scope>
    <source>
        <strain evidence="4 5">H1</strain>
    </source>
</reference>
<dbReference type="SMART" id="SM01204">
    <property type="entry name" value="FIST_C"/>
    <property type="match status" value="1"/>
</dbReference>
<gene>
    <name evidence="4" type="ORF">SM757_22390</name>
</gene>
<dbReference type="SUPFAM" id="SSF55073">
    <property type="entry name" value="Nucleotide cyclase"/>
    <property type="match status" value="1"/>
</dbReference>
<evidence type="ECO:0000259" key="3">
    <source>
        <dbReference type="PROSITE" id="PS50887"/>
    </source>
</evidence>
<proteinExistence type="predicted"/>
<dbReference type="Pfam" id="PF00990">
    <property type="entry name" value="GGDEF"/>
    <property type="match status" value="1"/>
</dbReference>
<dbReference type="Pfam" id="PF08495">
    <property type="entry name" value="FIST"/>
    <property type="match status" value="1"/>
</dbReference>
<dbReference type="NCBIfam" id="TIGR00254">
    <property type="entry name" value="GGDEF"/>
    <property type="match status" value="1"/>
</dbReference>
<dbReference type="PANTHER" id="PTHR45138:SF9">
    <property type="entry name" value="DIGUANYLATE CYCLASE DGCM-RELATED"/>
    <property type="match status" value="1"/>
</dbReference>
<dbReference type="SMART" id="SM00267">
    <property type="entry name" value="GGDEF"/>
    <property type="match status" value="1"/>
</dbReference>
<evidence type="ECO:0000313" key="4">
    <source>
        <dbReference type="EMBL" id="MDZ5459331.1"/>
    </source>
</evidence>
<dbReference type="InterPro" id="IPR043128">
    <property type="entry name" value="Rev_trsase/Diguanyl_cyclase"/>
</dbReference>
<protein>
    <recommendedName>
        <fullName evidence="1">diguanylate cyclase</fullName>
        <ecNumber evidence="1">2.7.7.65</ecNumber>
    </recommendedName>
</protein>
<dbReference type="PANTHER" id="PTHR45138">
    <property type="entry name" value="REGULATORY COMPONENTS OF SENSORY TRANSDUCTION SYSTEM"/>
    <property type="match status" value="1"/>
</dbReference>
<dbReference type="RefSeq" id="WP_322467108.1">
    <property type="nucleotide sequence ID" value="NZ_JAXOJX010000042.1"/>
</dbReference>
<organism evidence="4 5">
    <name type="scientific">Azohydromonas lata</name>
    <dbReference type="NCBI Taxonomy" id="45677"/>
    <lineage>
        <taxon>Bacteria</taxon>
        <taxon>Pseudomonadati</taxon>
        <taxon>Pseudomonadota</taxon>
        <taxon>Betaproteobacteria</taxon>
        <taxon>Burkholderiales</taxon>
        <taxon>Sphaerotilaceae</taxon>
        <taxon>Azohydromonas</taxon>
    </lineage>
</organism>
<dbReference type="InterPro" id="IPR019494">
    <property type="entry name" value="FIST_C"/>
</dbReference>
<dbReference type="CDD" id="cd01949">
    <property type="entry name" value="GGDEF"/>
    <property type="match status" value="1"/>
</dbReference>
<dbReference type="Proteomes" id="UP001293718">
    <property type="component" value="Unassembled WGS sequence"/>
</dbReference>
<dbReference type="PROSITE" id="PS50887">
    <property type="entry name" value="GGDEF"/>
    <property type="match status" value="1"/>
</dbReference>
<dbReference type="SMART" id="SM00897">
    <property type="entry name" value="FIST"/>
    <property type="match status" value="1"/>
</dbReference>
<keyword evidence="5" id="KW-1185">Reference proteome</keyword>
<feature type="domain" description="GGDEF" evidence="3">
    <location>
        <begin position="458"/>
        <end position="592"/>
    </location>
</feature>
<evidence type="ECO:0000256" key="2">
    <source>
        <dbReference type="ARBA" id="ARBA00034247"/>
    </source>
</evidence>
<dbReference type="InterPro" id="IPR029787">
    <property type="entry name" value="Nucleotide_cyclase"/>
</dbReference>